<evidence type="ECO:0000313" key="3">
    <source>
        <dbReference type="Proteomes" id="UP001165368"/>
    </source>
</evidence>
<dbReference type="PANTHER" id="PTHR43943:SF2">
    <property type="entry name" value="DEHYDROGENASE_REDUCTASE 4"/>
    <property type="match status" value="1"/>
</dbReference>
<organism evidence="2 3">
    <name type="scientific">Arthrobacter hankyongi</name>
    <dbReference type="NCBI Taxonomy" id="2904801"/>
    <lineage>
        <taxon>Bacteria</taxon>
        <taxon>Bacillati</taxon>
        <taxon>Actinomycetota</taxon>
        <taxon>Actinomycetes</taxon>
        <taxon>Micrococcales</taxon>
        <taxon>Micrococcaceae</taxon>
        <taxon>Arthrobacter</taxon>
    </lineage>
</organism>
<evidence type="ECO:0000313" key="2">
    <source>
        <dbReference type="EMBL" id="MCG2621251.1"/>
    </source>
</evidence>
<dbReference type="PANTHER" id="PTHR43943">
    <property type="entry name" value="DEHYDROGENASE/REDUCTASE (SDR FAMILY) MEMBER 4"/>
    <property type="match status" value="1"/>
</dbReference>
<name>A0ABS9L3N7_9MICC</name>
<sequence length="287" mass="30602">MSLFDLSNRVCLVTGSTKGIGMATTYRMLEHGARVVVTGRGEAEAQARAAELNTQFGSGRAIGIGFDLADRASGRALIDRTLEKWGRIDTLMCNAAHILLGRLESMDEEVELIGTSFESNVRNYAALTRYVVPHMRSQGGGSIIYTLSAAGFIAAPPYLPYGIAKSSLDYMTKSLAVDFGPDNIRVNAIIPGGIRTFRKSALEESGAADKFVEKIPMGRRGDADDIAAVAVLLAAPGGSYITGQSIGVEGGMLLKGSEGITEGYDFALSMQEQRKAEETEILSGYTN</sequence>
<proteinExistence type="inferred from homology"/>
<dbReference type="PROSITE" id="PS00061">
    <property type="entry name" value="ADH_SHORT"/>
    <property type="match status" value="1"/>
</dbReference>
<dbReference type="EMBL" id="JAKLTQ010000002">
    <property type="protein sequence ID" value="MCG2621251.1"/>
    <property type="molecule type" value="Genomic_DNA"/>
</dbReference>
<dbReference type="InterPro" id="IPR020904">
    <property type="entry name" value="Sc_DH/Rdtase_CS"/>
</dbReference>
<keyword evidence="3" id="KW-1185">Reference proteome</keyword>
<dbReference type="Proteomes" id="UP001165368">
    <property type="component" value="Unassembled WGS sequence"/>
</dbReference>
<dbReference type="InterPro" id="IPR036291">
    <property type="entry name" value="NAD(P)-bd_dom_sf"/>
</dbReference>
<dbReference type="Gene3D" id="3.40.50.720">
    <property type="entry name" value="NAD(P)-binding Rossmann-like Domain"/>
    <property type="match status" value="1"/>
</dbReference>
<gene>
    <name evidence="2" type="ORF">LVY72_04905</name>
</gene>
<dbReference type="SUPFAM" id="SSF51735">
    <property type="entry name" value="NAD(P)-binding Rossmann-fold domains"/>
    <property type="match status" value="1"/>
</dbReference>
<evidence type="ECO:0000256" key="1">
    <source>
        <dbReference type="ARBA" id="ARBA00006484"/>
    </source>
</evidence>
<dbReference type="RefSeq" id="WP_237818357.1">
    <property type="nucleotide sequence ID" value="NZ_JAKLTQ010000002.1"/>
</dbReference>
<dbReference type="Pfam" id="PF13561">
    <property type="entry name" value="adh_short_C2"/>
    <property type="match status" value="1"/>
</dbReference>
<reference evidence="2" key="1">
    <citation type="submission" date="2022-01" db="EMBL/GenBank/DDBJ databases">
        <authorList>
            <person name="Jo J.-H."/>
            <person name="Im W.-T."/>
        </authorList>
    </citation>
    <scope>NUCLEOTIDE SEQUENCE</scope>
    <source>
        <strain evidence="2">I2-34</strain>
    </source>
</reference>
<comment type="caution">
    <text evidence="2">The sequence shown here is derived from an EMBL/GenBank/DDBJ whole genome shotgun (WGS) entry which is preliminary data.</text>
</comment>
<dbReference type="PRINTS" id="PR00081">
    <property type="entry name" value="GDHRDH"/>
</dbReference>
<protein>
    <submittedName>
        <fullName evidence="2">SDR family oxidoreductase</fullName>
    </submittedName>
</protein>
<comment type="similarity">
    <text evidence="1">Belongs to the short-chain dehydrogenases/reductases (SDR) family.</text>
</comment>
<accession>A0ABS9L3N7</accession>
<dbReference type="CDD" id="cd05233">
    <property type="entry name" value="SDR_c"/>
    <property type="match status" value="1"/>
</dbReference>
<dbReference type="InterPro" id="IPR002347">
    <property type="entry name" value="SDR_fam"/>
</dbReference>